<feature type="signal peptide" evidence="2">
    <location>
        <begin position="1"/>
        <end position="19"/>
    </location>
</feature>
<dbReference type="AlphaFoldDB" id="A0AAD9ENC4"/>
<feature type="chain" id="PRO_5041947265" evidence="2">
    <location>
        <begin position="20"/>
        <end position="355"/>
    </location>
</feature>
<keyword evidence="4" id="KW-1185">Reference proteome</keyword>
<feature type="transmembrane region" description="Helical" evidence="1">
    <location>
        <begin position="224"/>
        <end position="241"/>
    </location>
</feature>
<keyword evidence="1" id="KW-0472">Membrane</keyword>
<accession>A0AAD9ENC4</accession>
<evidence type="ECO:0000256" key="1">
    <source>
        <dbReference type="SAM" id="Phobius"/>
    </source>
</evidence>
<feature type="transmembrane region" description="Helical" evidence="1">
    <location>
        <begin position="157"/>
        <end position="177"/>
    </location>
</feature>
<proteinExistence type="predicted"/>
<organism evidence="3 4">
    <name type="scientific">Colletotrichum chrysophilum</name>
    <dbReference type="NCBI Taxonomy" id="1836956"/>
    <lineage>
        <taxon>Eukaryota</taxon>
        <taxon>Fungi</taxon>
        <taxon>Dikarya</taxon>
        <taxon>Ascomycota</taxon>
        <taxon>Pezizomycotina</taxon>
        <taxon>Sordariomycetes</taxon>
        <taxon>Hypocreomycetidae</taxon>
        <taxon>Glomerellales</taxon>
        <taxon>Glomerellaceae</taxon>
        <taxon>Colletotrichum</taxon>
        <taxon>Colletotrichum gloeosporioides species complex</taxon>
    </lineage>
</organism>
<gene>
    <name evidence="3" type="ORF">CCHR01_02684</name>
</gene>
<keyword evidence="2" id="KW-0732">Signal</keyword>
<name>A0AAD9ENC4_9PEZI</name>
<keyword evidence="1" id="KW-0812">Transmembrane</keyword>
<dbReference type="Proteomes" id="UP001243330">
    <property type="component" value="Unassembled WGS sequence"/>
</dbReference>
<sequence>MGSHRVLAAICAAVALVDAQSIPNDLQFEFVLALVTPTTSSSSNTILAPSNIVSTPSAVVSSDASTTPRISVNPGSTTASVAIPTRISGSVTLDTPGSSVLSTSSRLSIPISVPTPHLAHTAERNIHIVRRPLFEHRLIQHVDEHHTVEHHISKHIFFKHVIIGFIIVELLIFKHIIIKHAISKHFVVEHLVIRNLISEHLIFKQLIVKPLVVYIHVRKFYKCYSFKHLIIGFIVIAHFIVKQHITKLHNVYGYVHKFYENYIVKHIEQFVLRATYGNCQLRLQMSGTYSVGNTITVGNTPAGEYQLSDQIYTPDPGYNANPIFQVAISCADTANPAVADFLLDNFSLTDSTQCP</sequence>
<reference evidence="3" key="1">
    <citation type="submission" date="2023-01" db="EMBL/GenBank/DDBJ databases">
        <title>Colletotrichum chrysophilum M932 genome sequence.</title>
        <authorList>
            <person name="Baroncelli R."/>
        </authorList>
    </citation>
    <scope>NUCLEOTIDE SEQUENCE</scope>
    <source>
        <strain evidence="3">M932</strain>
    </source>
</reference>
<keyword evidence="1" id="KW-1133">Transmembrane helix</keyword>
<evidence type="ECO:0000256" key="2">
    <source>
        <dbReference type="SAM" id="SignalP"/>
    </source>
</evidence>
<evidence type="ECO:0000313" key="3">
    <source>
        <dbReference type="EMBL" id="KAK1854643.1"/>
    </source>
</evidence>
<evidence type="ECO:0000313" key="4">
    <source>
        <dbReference type="Proteomes" id="UP001243330"/>
    </source>
</evidence>
<comment type="caution">
    <text evidence="3">The sequence shown here is derived from an EMBL/GenBank/DDBJ whole genome shotgun (WGS) entry which is preliminary data.</text>
</comment>
<protein>
    <submittedName>
        <fullName evidence="3">Uncharacterized protein</fullName>
    </submittedName>
</protein>
<dbReference type="EMBL" id="JAQOWY010000033">
    <property type="protein sequence ID" value="KAK1854643.1"/>
    <property type="molecule type" value="Genomic_DNA"/>
</dbReference>